<dbReference type="InterPro" id="IPR011017">
    <property type="entry name" value="TRASH_dom"/>
</dbReference>
<dbReference type="Pfam" id="PF04945">
    <property type="entry name" value="YHS"/>
    <property type="match status" value="1"/>
</dbReference>
<evidence type="ECO:0000256" key="1">
    <source>
        <dbReference type="ARBA" id="ARBA00004127"/>
    </source>
</evidence>
<evidence type="ECO:0000256" key="3">
    <source>
        <dbReference type="ARBA" id="ARBA00022692"/>
    </source>
</evidence>
<sequence>MSDDSDVSDAAAPHPHSPRPHDHSALAPESTRPVKDPVCGMMVDPHRTPHKAEHAGRSYSFCSAGCRTKFLAEPDRYLDPAVTAAAEPVADGTIYTCPMHPEIRQVGPGSCPICGMALEPVLVGLEAEPNEELTDMRRRFRIGVALTIPVVILEMGGHFLGLDHLVSQRISNWLQMLLATPVVLWAGWPFFRRGWQSLVTRNLNMFTLIAMGTGAAWIYSVIATLVPRVFPAAFRQHDGSVAVYFEAAAVITVLVLLGQVLELRARESTSGAIRALLDLAPKTARRIREDEAEDEVPLDAVQVGDRLRVRPGEKVPVDGEVIDGRSAVDESMVTGESMPVTKEAGSAAIGGTLNQSGALVIEARKVGRDTMLSQIVQLVAEAQRSRAPIQRLADQVSGWFVPAVILLALLAFAAWSVWGPEPRFSFGLVAAVSVLIIACPCALGLATPMSIMVGVGRGAQAGVLIKNAEALEHMEKVDTLVVDKTGTLTEGRPAVTAIVPAAGFTEGEALRLAASVERASEHPLAQAIVRAAEDRGIAASAVVDFDSPTGKGALGTVEGKRIALGNARFLSEQGVDVAPLAAQADELRRDGATAIFIGVEGRAAAILAIADPVKASTPQALAALKAEGIRVVMLTGDNRTTAEAVARRLGIDEVEAEVLPDQKSAVVQQHKAAGRVVAMAGDGVNDAPALAAADVGIAMGTGADVAMESAGVTLLKGDLTGIVRARRLSQAVMRNIRQNLFFAFIYNALGIPVAAGVLYPVFGLLLSPIIAAAAMAMSSVSVIANAARLRGVKL</sequence>
<evidence type="ECO:0000256" key="9">
    <source>
        <dbReference type="ARBA" id="ARBA00023136"/>
    </source>
</evidence>
<dbReference type="InterPro" id="IPR023214">
    <property type="entry name" value="HAD_sf"/>
</dbReference>
<comment type="similarity">
    <text evidence="2 10">Belongs to the cation transport ATPase (P-type) (TC 3.A.3) family. Type IB subfamily.</text>
</comment>
<feature type="domain" description="TRASH" evidence="12">
    <location>
        <begin position="36"/>
        <end position="74"/>
    </location>
</feature>
<dbReference type="SUPFAM" id="SSF81653">
    <property type="entry name" value="Calcium ATPase, transduction domain A"/>
    <property type="match status" value="1"/>
</dbReference>
<dbReference type="SUPFAM" id="SSF81665">
    <property type="entry name" value="Calcium ATPase, transmembrane domain M"/>
    <property type="match status" value="1"/>
</dbReference>
<evidence type="ECO:0000256" key="8">
    <source>
        <dbReference type="ARBA" id="ARBA00022989"/>
    </source>
</evidence>
<dbReference type="InterPro" id="IPR009078">
    <property type="entry name" value="Ferritin-like_SF"/>
</dbReference>
<gene>
    <name evidence="13" type="ORF">OU682_23395</name>
</gene>
<dbReference type="Pfam" id="PF00122">
    <property type="entry name" value="E1-E2_ATPase"/>
    <property type="match status" value="1"/>
</dbReference>
<feature type="transmembrane region" description="Helical" evidence="10">
    <location>
        <begin position="242"/>
        <end position="261"/>
    </location>
</feature>
<dbReference type="InterPro" id="IPR027256">
    <property type="entry name" value="P-typ_ATPase_IB"/>
</dbReference>
<dbReference type="InterPro" id="IPR007029">
    <property type="entry name" value="YHS_dom"/>
</dbReference>
<dbReference type="NCBIfam" id="TIGR01511">
    <property type="entry name" value="ATPase-IB1_Cu"/>
    <property type="match status" value="1"/>
</dbReference>
<keyword evidence="14" id="KW-1185">Reference proteome</keyword>
<proteinExistence type="inferred from homology"/>
<feature type="transmembrane region" description="Helical" evidence="10">
    <location>
        <begin position="173"/>
        <end position="191"/>
    </location>
</feature>
<feature type="transmembrane region" description="Helical" evidence="10">
    <location>
        <begin position="765"/>
        <end position="787"/>
    </location>
</feature>
<dbReference type="PROSITE" id="PS00154">
    <property type="entry name" value="ATPASE_E1_E2"/>
    <property type="match status" value="1"/>
</dbReference>
<dbReference type="NCBIfam" id="TIGR01525">
    <property type="entry name" value="ATPase-IB_hvy"/>
    <property type="match status" value="1"/>
</dbReference>
<dbReference type="InterPro" id="IPR059000">
    <property type="entry name" value="ATPase_P-type_domA"/>
</dbReference>
<dbReference type="InterPro" id="IPR012348">
    <property type="entry name" value="RNR-like"/>
</dbReference>
<dbReference type="CDD" id="cd02094">
    <property type="entry name" value="P-type_ATPase_Cu-like"/>
    <property type="match status" value="1"/>
</dbReference>
<organism evidence="13 14">
    <name type="scientific">Paracoccus benzoatiresistens</name>
    <dbReference type="NCBI Taxonomy" id="2997341"/>
    <lineage>
        <taxon>Bacteria</taxon>
        <taxon>Pseudomonadati</taxon>
        <taxon>Pseudomonadota</taxon>
        <taxon>Alphaproteobacteria</taxon>
        <taxon>Rhodobacterales</taxon>
        <taxon>Paracoccaceae</taxon>
        <taxon>Paracoccus</taxon>
    </lineage>
</organism>
<keyword evidence="7" id="KW-1278">Translocase</keyword>
<dbReference type="Proteomes" id="UP001149822">
    <property type="component" value="Unassembled WGS sequence"/>
</dbReference>
<comment type="caution">
    <text evidence="13">The sequence shown here is derived from an EMBL/GenBank/DDBJ whole genome shotgun (WGS) entry which is preliminary data.</text>
</comment>
<dbReference type="PANTHER" id="PTHR43520">
    <property type="entry name" value="ATP7, ISOFORM B"/>
    <property type="match status" value="1"/>
</dbReference>
<feature type="transmembrane region" description="Helical" evidence="10">
    <location>
        <begin position="203"/>
        <end position="222"/>
    </location>
</feature>
<dbReference type="InterPro" id="IPR001757">
    <property type="entry name" value="P_typ_ATPase"/>
</dbReference>
<dbReference type="SMART" id="SM00746">
    <property type="entry name" value="TRASH"/>
    <property type="match status" value="1"/>
</dbReference>
<dbReference type="Gene3D" id="3.40.1110.10">
    <property type="entry name" value="Calcium-transporting ATPase, cytoplasmic domain N"/>
    <property type="match status" value="1"/>
</dbReference>
<dbReference type="EMBL" id="JAPTYD010000113">
    <property type="protein sequence ID" value="MCZ0964499.1"/>
    <property type="molecule type" value="Genomic_DNA"/>
</dbReference>
<evidence type="ECO:0000313" key="13">
    <source>
        <dbReference type="EMBL" id="MCZ0964499.1"/>
    </source>
</evidence>
<dbReference type="SFLD" id="SFLDS00003">
    <property type="entry name" value="Haloacid_Dehalogenase"/>
    <property type="match status" value="1"/>
</dbReference>
<dbReference type="Pfam" id="PF19335">
    <property type="entry name" value="HMBD"/>
    <property type="match status" value="1"/>
</dbReference>
<evidence type="ECO:0000256" key="7">
    <source>
        <dbReference type="ARBA" id="ARBA00022967"/>
    </source>
</evidence>
<feature type="transmembrane region" description="Helical" evidence="10">
    <location>
        <begin position="424"/>
        <end position="447"/>
    </location>
</feature>
<evidence type="ECO:0000259" key="12">
    <source>
        <dbReference type="SMART" id="SM00746"/>
    </source>
</evidence>
<dbReference type="SUPFAM" id="SSF56784">
    <property type="entry name" value="HAD-like"/>
    <property type="match status" value="1"/>
</dbReference>
<evidence type="ECO:0000313" key="14">
    <source>
        <dbReference type="Proteomes" id="UP001149822"/>
    </source>
</evidence>
<dbReference type="Gene3D" id="2.70.150.10">
    <property type="entry name" value="Calcium-transporting ATPase, cytoplasmic transduction domain A"/>
    <property type="match status" value="1"/>
</dbReference>
<feature type="transmembrane region" description="Helical" evidence="10">
    <location>
        <begin position="740"/>
        <end position="759"/>
    </location>
</feature>
<dbReference type="SUPFAM" id="SSF47240">
    <property type="entry name" value="Ferritin-like"/>
    <property type="match status" value="1"/>
</dbReference>
<evidence type="ECO:0000256" key="6">
    <source>
        <dbReference type="ARBA" id="ARBA00022840"/>
    </source>
</evidence>
<dbReference type="InterPro" id="IPR023298">
    <property type="entry name" value="ATPase_P-typ_TM_dom_sf"/>
</dbReference>
<dbReference type="InterPro" id="IPR036412">
    <property type="entry name" value="HAD-like_sf"/>
</dbReference>
<protein>
    <submittedName>
        <fullName evidence="13">Heavy metal translocating P-type ATPase</fullName>
    </submittedName>
</protein>
<keyword evidence="6 10" id="KW-0067">ATP-binding</keyword>
<accession>A0ABT4JBN2</accession>
<dbReference type="SFLD" id="SFLDF00027">
    <property type="entry name" value="p-type_atpase"/>
    <property type="match status" value="1"/>
</dbReference>
<dbReference type="Pfam" id="PF00702">
    <property type="entry name" value="Hydrolase"/>
    <property type="match status" value="1"/>
</dbReference>
<feature type="transmembrane region" description="Helical" evidence="10">
    <location>
        <begin position="396"/>
        <end position="418"/>
    </location>
</feature>
<dbReference type="NCBIfam" id="TIGR01494">
    <property type="entry name" value="ATPase_P-type"/>
    <property type="match status" value="1"/>
</dbReference>
<comment type="subcellular location">
    <subcellularLocation>
        <location evidence="10">Cell membrane</location>
    </subcellularLocation>
    <subcellularLocation>
        <location evidence="1">Endomembrane system</location>
        <topology evidence="1">Multi-pass membrane protein</topology>
    </subcellularLocation>
</comment>
<dbReference type="PRINTS" id="PR00119">
    <property type="entry name" value="CATATPASE"/>
</dbReference>
<name>A0ABT4JBN2_9RHOB</name>
<keyword evidence="8 10" id="KW-1133">Transmembrane helix</keyword>
<keyword evidence="10" id="KW-1003">Cell membrane</keyword>
<reference evidence="13" key="1">
    <citation type="submission" date="2022-12" db="EMBL/GenBank/DDBJ databases">
        <title>Paracoccus sp. EF6 isolated from a lake water.</title>
        <authorList>
            <person name="Liu H."/>
        </authorList>
    </citation>
    <scope>NUCLEOTIDE SEQUENCE</scope>
    <source>
        <strain evidence="13">EF6</strain>
    </source>
</reference>
<dbReference type="InterPro" id="IPR044492">
    <property type="entry name" value="P_typ_ATPase_HD_dom"/>
</dbReference>
<evidence type="ECO:0000256" key="11">
    <source>
        <dbReference type="SAM" id="MobiDB-lite"/>
    </source>
</evidence>
<dbReference type="Gene3D" id="3.40.50.1000">
    <property type="entry name" value="HAD superfamily/HAD-like"/>
    <property type="match status" value="1"/>
</dbReference>
<dbReference type="SFLD" id="SFLDG00002">
    <property type="entry name" value="C1.7:_P-type_atpase_like"/>
    <property type="match status" value="1"/>
</dbReference>
<dbReference type="InterPro" id="IPR023299">
    <property type="entry name" value="ATPase_P-typ_cyto_dom_N"/>
</dbReference>
<keyword evidence="3 10" id="KW-0812">Transmembrane</keyword>
<evidence type="ECO:0000256" key="4">
    <source>
        <dbReference type="ARBA" id="ARBA00022723"/>
    </source>
</evidence>
<evidence type="ECO:0000256" key="10">
    <source>
        <dbReference type="RuleBase" id="RU362081"/>
    </source>
</evidence>
<dbReference type="InterPro" id="IPR045800">
    <property type="entry name" value="HMBD"/>
</dbReference>
<feature type="region of interest" description="Disordered" evidence="11">
    <location>
        <begin position="1"/>
        <end position="36"/>
    </location>
</feature>
<dbReference type="InterPro" id="IPR008250">
    <property type="entry name" value="ATPase_P-typ_transduc_dom_A_sf"/>
</dbReference>
<keyword evidence="4 10" id="KW-0479">Metal-binding</keyword>
<dbReference type="RefSeq" id="WP_268944589.1">
    <property type="nucleotide sequence ID" value="NZ_JAPTYD010000113.1"/>
</dbReference>
<keyword evidence="9 10" id="KW-0472">Membrane</keyword>
<evidence type="ECO:0000256" key="2">
    <source>
        <dbReference type="ARBA" id="ARBA00006024"/>
    </source>
</evidence>
<dbReference type="PRINTS" id="PR00943">
    <property type="entry name" value="CUATPASE"/>
</dbReference>
<evidence type="ECO:0000256" key="5">
    <source>
        <dbReference type="ARBA" id="ARBA00022741"/>
    </source>
</evidence>
<dbReference type="InterPro" id="IPR018303">
    <property type="entry name" value="ATPase_P-typ_P_site"/>
</dbReference>
<keyword evidence="5 10" id="KW-0547">Nucleotide-binding</keyword>
<feature type="transmembrane region" description="Helical" evidence="10">
    <location>
        <begin position="142"/>
        <end position="161"/>
    </location>
</feature>
<dbReference type="PANTHER" id="PTHR43520:SF8">
    <property type="entry name" value="P-TYPE CU(+) TRANSPORTER"/>
    <property type="match status" value="1"/>
</dbReference>
<dbReference type="Gene3D" id="1.10.620.20">
    <property type="entry name" value="Ribonucleotide Reductase, subunit A"/>
    <property type="match status" value="1"/>
</dbReference>